<dbReference type="InterPro" id="IPR051010">
    <property type="entry name" value="BCAA_transport"/>
</dbReference>
<dbReference type="InterPro" id="IPR028081">
    <property type="entry name" value="Leu-bd"/>
</dbReference>
<dbReference type="PROSITE" id="PS51318">
    <property type="entry name" value="TAT"/>
    <property type="match status" value="1"/>
</dbReference>
<name>A0A8J7R519_9HYPH</name>
<protein>
    <submittedName>
        <fullName evidence="5">ABC transporter substrate-binding protein</fullName>
    </submittedName>
</protein>
<dbReference type="EMBL" id="JAGIYY010000001">
    <property type="protein sequence ID" value="MBP0437712.1"/>
    <property type="molecule type" value="Genomic_DNA"/>
</dbReference>
<evidence type="ECO:0000256" key="1">
    <source>
        <dbReference type="ARBA" id="ARBA00010062"/>
    </source>
</evidence>
<keyword evidence="3" id="KW-0029">Amino-acid transport</keyword>
<accession>A0A8J7R519</accession>
<keyword evidence="3" id="KW-0813">Transport</keyword>
<proteinExistence type="inferred from homology"/>
<keyword evidence="6" id="KW-1185">Reference proteome</keyword>
<feature type="domain" description="Leucine-binding protein" evidence="4">
    <location>
        <begin position="36"/>
        <end position="362"/>
    </location>
</feature>
<dbReference type="AlphaFoldDB" id="A0A8J7R519"/>
<dbReference type="PANTHER" id="PTHR30483:SF37">
    <property type="entry name" value="ABC TRANSPORTER SUBSTRATE-BINDING PROTEIN"/>
    <property type="match status" value="1"/>
</dbReference>
<reference evidence="5" key="1">
    <citation type="submission" date="2021-03" db="EMBL/GenBank/DDBJ databases">
        <title>Genome sequencing and assembly of Tianweitania sediminis.</title>
        <authorList>
            <person name="Chhetri G."/>
        </authorList>
    </citation>
    <scope>NUCLEOTIDE SEQUENCE</scope>
    <source>
        <strain evidence="5">Z8</strain>
    </source>
</reference>
<dbReference type="Pfam" id="PF13458">
    <property type="entry name" value="Peripla_BP_6"/>
    <property type="match status" value="1"/>
</dbReference>
<dbReference type="RefSeq" id="WP_209333697.1">
    <property type="nucleotide sequence ID" value="NZ_JAGIYY010000001.1"/>
</dbReference>
<organism evidence="5 6">
    <name type="scientific">Tianweitania sediminis</name>
    <dbReference type="NCBI Taxonomy" id="1502156"/>
    <lineage>
        <taxon>Bacteria</taxon>
        <taxon>Pseudomonadati</taxon>
        <taxon>Pseudomonadota</taxon>
        <taxon>Alphaproteobacteria</taxon>
        <taxon>Hyphomicrobiales</taxon>
        <taxon>Phyllobacteriaceae</taxon>
        <taxon>Tianweitania</taxon>
    </lineage>
</organism>
<evidence type="ECO:0000259" key="4">
    <source>
        <dbReference type="Pfam" id="PF13458"/>
    </source>
</evidence>
<comment type="caution">
    <text evidence="5">The sequence shown here is derived from an EMBL/GenBank/DDBJ whole genome shotgun (WGS) entry which is preliminary data.</text>
</comment>
<gene>
    <name evidence="5" type="ORF">J5Y06_03460</name>
</gene>
<evidence type="ECO:0000256" key="3">
    <source>
        <dbReference type="ARBA" id="ARBA00022970"/>
    </source>
</evidence>
<dbReference type="Gene3D" id="3.40.50.2300">
    <property type="match status" value="2"/>
</dbReference>
<dbReference type="CDD" id="cd06340">
    <property type="entry name" value="PBP1_ABC_ligand_binding-like"/>
    <property type="match status" value="1"/>
</dbReference>
<evidence type="ECO:0000313" key="6">
    <source>
        <dbReference type="Proteomes" id="UP000666240"/>
    </source>
</evidence>
<comment type="similarity">
    <text evidence="1">Belongs to the leucine-binding protein family.</text>
</comment>
<sequence length="425" mass="45574">MTIDRRTFGKLVAATAGASAISMPFVRTASADEVAKLGVLLPLSGPLASLGNDVMRGFELAKNLVNEEGGVFGKPAELVVVDVPSSTEATSQATRLITSERVKVIMGSYASSISFAASQVAERNKVIYFEQGAVANDITSRGFKHLFRFIYPASELGGGAAKFMLETVAPQLGIENSALKVALLYEDSSYGTAVGESARAVLAEAGVNVVDATSYSYKTTDLSSMVQRYKQLQPDVLIVCQYTPDGILFWRQAREAGLAVKAMIGNGGAHNVNEFAEALGDDVNGIFNAGTSVYIDKDGLVPETAALFERFHTEHEKRYDGRKPSAHTGMGFNAMWTVLKDILPAAGSMDTQAIRDAALALDKPVGSTIVGWGVKFDPETQNNTRAFPTYDQWQGKTIKTVAPERFAIAEVKAIPLPTWGKRGDI</sequence>
<dbReference type="InterPro" id="IPR028082">
    <property type="entry name" value="Peripla_BP_I"/>
</dbReference>
<keyword evidence="2" id="KW-0732">Signal</keyword>
<dbReference type="SUPFAM" id="SSF53822">
    <property type="entry name" value="Periplasmic binding protein-like I"/>
    <property type="match status" value="1"/>
</dbReference>
<dbReference type="InterPro" id="IPR006311">
    <property type="entry name" value="TAT_signal"/>
</dbReference>
<dbReference type="PANTHER" id="PTHR30483">
    <property type="entry name" value="LEUCINE-SPECIFIC-BINDING PROTEIN"/>
    <property type="match status" value="1"/>
</dbReference>
<dbReference type="Proteomes" id="UP000666240">
    <property type="component" value="Unassembled WGS sequence"/>
</dbReference>
<dbReference type="GO" id="GO:0006865">
    <property type="term" value="P:amino acid transport"/>
    <property type="evidence" value="ECO:0007669"/>
    <property type="project" value="UniProtKB-KW"/>
</dbReference>
<evidence type="ECO:0000313" key="5">
    <source>
        <dbReference type="EMBL" id="MBP0437712.1"/>
    </source>
</evidence>
<evidence type="ECO:0000256" key="2">
    <source>
        <dbReference type="ARBA" id="ARBA00022729"/>
    </source>
</evidence>